<keyword evidence="1" id="KW-0812">Transmembrane</keyword>
<gene>
    <name evidence="3" type="ORF">MJO52_10860</name>
</gene>
<keyword evidence="1" id="KW-0472">Membrane</keyword>
<keyword evidence="4" id="KW-1185">Reference proteome</keyword>
<evidence type="ECO:0000313" key="4">
    <source>
        <dbReference type="Proteomes" id="UP001055658"/>
    </source>
</evidence>
<dbReference type="Proteomes" id="UP001055658">
    <property type="component" value="Chromosome"/>
</dbReference>
<dbReference type="Pfam" id="PF08534">
    <property type="entry name" value="Redoxin"/>
    <property type="match status" value="1"/>
</dbReference>
<dbReference type="InterPro" id="IPR036249">
    <property type="entry name" value="Thioredoxin-like_sf"/>
</dbReference>
<dbReference type="Gene3D" id="3.40.30.10">
    <property type="entry name" value="Glutaredoxin"/>
    <property type="match status" value="1"/>
</dbReference>
<name>A0ABY4V8N2_9GAMM</name>
<dbReference type="InterPro" id="IPR013740">
    <property type="entry name" value="Redoxin"/>
</dbReference>
<accession>A0ABY4V8N2</accession>
<evidence type="ECO:0000313" key="3">
    <source>
        <dbReference type="EMBL" id="USD19583.1"/>
    </source>
</evidence>
<protein>
    <submittedName>
        <fullName evidence="3">Peroxiredoxin family protein</fullName>
    </submittedName>
</protein>
<feature type="domain" description="Thioredoxin" evidence="2">
    <location>
        <begin position="124"/>
        <end position="285"/>
    </location>
</feature>
<feature type="transmembrane region" description="Helical" evidence="1">
    <location>
        <begin position="5"/>
        <end position="26"/>
    </location>
</feature>
<proteinExistence type="predicted"/>
<evidence type="ECO:0000259" key="2">
    <source>
        <dbReference type="PROSITE" id="PS51352"/>
    </source>
</evidence>
<dbReference type="SUPFAM" id="SSF52833">
    <property type="entry name" value="Thioredoxin-like"/>
    <property type="match status" value="1"/>
</dbReference>
<dbReference type="EMBL" id="CP092418">
    <property type="protein sequence ID" value="USD19583.1"/>
    <property type="molecule type" value="Genomic_DNA"/>
</dbReference>
<keyword evidence="1" id="KW-1133">Transmembrane helix</keyword>
<feature type="transmembrane region" description="Helical" evidence="1">
    <location>
        <begin position="32"/>
        <end position="51"/>
    </location>
</feature>
<dbReference type="PROSITE" id="PS51352">
    <property type="entry name" value="THIOREDOXIN_2"/>
    <property type="match status" value="1"/>
</dbReference>
<dbReference type="InterPro" id="IPR013766">
    <property type="entry name" value="Thioredoxin_domain"/>
</dbReference>
<reference evidence="3" key="1">
    <citation type="submission" date="2022-02" db="EMBL/GenBank/DDBJ databases">
        <title>Coral-associated bacteria.</title>
        <authorList>
            <person name="Tang K."/>
            <person name="Wang X."/>
        </authorList>
    </citation>
    <scope>NUCLEOTIDE SEQUENCE</scope>
    <source>
        <strain evidence="3">SCSIO 43006</strain>
    </source>
</reference>
<dbReference type="RefSeq" id="WP_252081682.1">
    <property type="nucleotide sequence ID" value="NZ_CP092418.1"/>
</dbReference>
<evidence type="ECO:0000256" key="1">
    <source>
        <dbReference type="SAM" id="Phobius"/>
    </source>
</evidence>
<feature type="transmembrane region" description="Helical" evidence="1">
    <location>
        <begin position="92"/>
        <end position="111"/>
    </location>
</feature>
<sequence length="298" mass="32912">MKAKLILPMILLNMLGGVGSGIMIYISGGDPVWVGALLATLPLPFFLMVLTNVFSISRTSERLPVIQAVNFIGVALVAYSTYSNQAPMSLSLYIPIAAAALGFLSLHWYLWSFSVYNRKKSKAISKGQKLPEMNFNRLDKSGVSSTSFDESKTLIVFFRANWCPFCMNQLKEVKKYAETLKQYDVKVKFISNQGYDNSRKLADKLDLPGHFEILQDDNLMGAKALGIEDIGGSPAGMPGYPKDTVMATVIALDEGGKVLFGDETDNYRRRPNPTTFLHVFAGSVPQLEKDKPTFKSIA</sequence>
<organism evidence="3 4">
    <name type="scientific">Microbulbifer variabilis</name>
    <dbReference type="NCBI Taxonomy" id="266805"/>
    <lineage>
        <taxon>Bacteria</taxon>
        <taxon>Pseudomonadati</taxon>
        <taxon>Pseudomonadota</taxon>
        <taxon>Gammaproteobacteria</taxon>
        <taxon>Cellvibrionales</taxon>
        <taxon>Microbulbiferaceae</taxon>
        <taxon>Microbulbifer</taxon>
    </lineage>
</organism>
<feature type="transmembrane region" description="Helical" evidence="1">
    <location>
        <begin position="63"/>
        <end position="80"/>
    </location>
</feature>